<dbReference type="Pfam" id="PF04255">
    <property type="entry name" value="DUF433"/>
    <property type="match status" value="1"/>
</dbReference>
<dbReference type="AlphaFoldDB" id="A0A1F5UV90"/>
<proteinExistence type="predicted"/>
<gene>
    <name evidence="1" type="ORF">A2Z21_04580</name>
</gene>
<evidence type="ECO:0000313" key="1">
    <source>
        <dbReference type="EMBL" id="OGF55069.1"/>
    </source>
</evidence>
<sequence>MAQIAERIEIDPKIHHGKPVIAGTRVPVHMVLGLLANGLTPEEIIRDYYDHITKDDILACIRYAQALVEEEVHAV</sequence>
<dbReference type="Gene3D" id="1.10.10.10">
    <property type="entry name" value="Winged helix-like DNA-binding domain superfamily/Winged helix DNA-binding domain"/>
    <property type="match status" value="1"/>
</dbReference>
<dbReference type="InterPro" id="IPR036388">
    <property type="entry name" value="WH-like_DNA-bd_sf"/>
</dbReference>
<dbReference type="InterPro" id="IPR007367">
    <property type="entry name" value="DUF433"/>
</dbReference>
<evidence type="ECO:0000313" key="2">
    <source>
        <dbReference type="Proteomes" id="UP000179157"/>
    </source>
</evidence>
<accession>A0A1F5UV90</accession>
<protein>
    <submittedName>
        <fullName evidence="1">Antitoxin</fullName>
    </submittedName>
</protein>
<dbReference type="Proteomes" id="UP000179157">
    <property type="component" value="Unassembled WGS sequence"/>
</dbReference>
<dbReference type="SUPFAM" id="SSF46689">
    <property type="entry name" value="Homeodomain-like"/>
    <property type="match status" value="1"/>
</dbReference>
<dbReference type="EMBL" id="MFGX01000064">
    <property type="protein sequence ID" value="OGF55069.1"/>
    <property type="molecule type" value="Genomic_DNA"/>
</dbReference>
<comment type="caution">
    <text evidence="1">The sequence shown here is derived from an EMBL/GenBank/DDBJ whole genome shotgun (WGS) entry which is preliminary data.</text>
</comment>
<dbReference type="PANTHER" id="PTHR34849:SF3">
    <property type="entry name" value="SSR2962 PROTEIN"/>
    <property type="match status" value="1"/>
</dbReference>
<dbReference type="STRING" id="1817864.A2Z21_04580"/>
<dbReference type="PANTHER" id="PTHR34849">
    <property type="entry name" value="SSL5025 PROTEIN"/>
    <property type="match status" value="1"/>
</dbReference>
<organism evidence="1 2">
    <name type="scientific">Fraserbacteria sp. (strain RBG_16_55_9)</name>
    <dbReference type="NCBI Taxonomy" id="1817864"/>
    <lineage>
        <taxon>Bacteria</taxon>
        <taxon>Candidatus Fraseribacteriota</taxon>
    </lineage>
</organism>
<reference evidence="1 2" key="1">
    <citation type="journal article" date="2016" name="Nat. Commun.">
        <title>Thousands of microbial genomes shed light on interconnected biogeochemical processes in an aquifer system.</title>
        <authorList>
            <person name="Anantharaman K."/>
            <person name="Brown C.T."/>
            <person name="Hug L.A."/>
            <person name="Sharon I."/>
            <person name="Castelle C.J."/>
            <person name="Probst A.J."/>
            <person name="Thomas B.C."/>
            <person name="Singh A."/>
            <person name="Wilkins M.J."/>
            <person name="Karaoz U."/>
            <person name="Brodie E.L."/>
            <person name="Williams K.H."/>
            <person name="Hubbard S.S."/>
            <person name="Banfield J.F."/>
        </authorList>
    </citation>
    <scope>NUCLEOTIDE SEQUENCE [LARGE SCALE GENOMIC DNA]</scope>
    <source>
        <strain evidence="2">RBG_16_55_9</strain>
    </source>
</reference>
<dbReference type="InterPro" id="IPR009057">
    <property type="entry name" value="Homeodomain-like_sf"/>
</dbReference>
<name>A0A1F5UV90_FRAXR</name>